<dbReference type="EMBL" id="CAMXCT030000319">
    <property type="protein sequence ID" value="CAL4764391.1"/>
    <property type="molecule type" value="Genomic_DNA"/>
</dbReference>
<organism evidence="4">
    <name type="scientific">Cladocopium goreaui</name>
    <dbReference type="NCBI Taxonomy" id="2562237"/>
    <lineage>
        <taxon>Eukaryota</taxon>
        <taxon>Sar</taxon>
        <taxon>Alveolata</taxon>
        <taxon>Dinophyceae</taxon>
        <taxon>Suessiales</taxon>
        <taxon>Symbiodiniaceae</taxon>
        <taxon>Cladocopium</taxon>
    </lineage>
</organism>
<reference evidence="5" key="2">
    <citation type="submission" date="2024-04" db="EMBL/GenBank/DDBJ databases">
        <authorList>
            <person name="Chen Y."/>
            <person name="Shah S."/>
            <person name="Dougan E. K."/>
            <person name="Thang M."/>
            <person name="Chan C."/>
        </authorList>
    </citation>
    <scope>NUCLEOTIDE SEQUENCE [LARGE SCALE GENOMIC DNA]</scope>
</reference>
<evidence type="ECO:0000313" key="7">
    <source>
        <dbReference type="Proteomes" id="UP001152797"/>
    </source>
</evidence>
<evidence type="ECO:0000313" key="5">
    <source>
        <dbReference type="EMBL" id="CAL1130454.1"/>
    </source>
</evidence>
<dbReference type="PANTHER" id="PTHR48050">
    <property type="entry name" value="STEROL 3-BETA-GLUCOSYLTRANSFERASE"/>
    <property type="match status" value="1"/>
</dbReference>
<evidence type="ECO:0000313" key="6">
    <source>
        <dbReference type="EMBL" id="CAL4764391.1"/>
    </source>
</evidence>
<accession>A0A9P1BPG8</accession>
<sequence>MLCFRFAPWSRHRWRCGWLLLGLALTWSTNFEAPPAFLAAESRALPRVPGTALRGARGAAGGGGTLDAGSPASRQLLAGLVLLGTGSCARFAWKRTACLRRGKAKDAVVEALGEDFFNQLRARVASSSSGSSSLRPLIVAMGTRGDAEPGFRLAAALKERGHEPLVVSLDAYKEEAVKRWNLDFRSCGLERVPLSEEYLTGQTRADQVYSDRGWYGDAWTMVGERLHQAALEHRCDLIVTTSMGNTHCLDVAEQLNLLCIALKFCPDIDGQVPTGDFPPSGYPSLPGPLNYLQHLLENSRTVAAVFRGGYIPKVIDFRTKLGMESMEIPGVGAKVPTYSELRQKQQANQPSLYAFSDALANRPQEYQSWHFVTGSFSANESRDVELPGVLRDFLASSPVCIAFGSISLARGDDDSSGGSGGAPFQRRALAAARRQELPVLVVDPEVEVEGPDADDPGVFRLRSAPYSALFPRCRLVVHHGGAGTAQDAVRAECPQLVAPVLAWSDQPFWAREVEERKLGVKVGEGGRAPSDEDWEQTLQRCLASLEEFQRNARQAKERMMQEGGVQMACQIIEDVMLS</sequence>
<evidence type="ECO:0000256" key="1">
    <source>
        <dbReference type="ARBA" id="ARBA00022679"/>
    </source>
</evidence>
<feature type="chain" id="PRO_5043269656" evidence="2">
    <location>
        <begin position="29"/>
        <end position="578"/>
    </location>
</feature>
<evidence type="ECO:0000256" key="2">
    <source>
        <dbReference type="SAM" id="SignalP"/>
    </source>
</evidence>
<reference evidence="4" key="1">
    <citation type="submission" date="2022-10" db="EMBL/GenBank/DDBJ databases">
        <authorList>
            <person name="Chen Y."/>
            <person name="Dougan E. K."/>
            <person name="Chan C."/>
            <person name="Rhodes N."/>
            <person name="Thang M."/>
        </authorList>
    </citation>
    <scope>NUCLEOTIDE SEQUENCE</scope>
</reference>
<dbReference type="EMBL" id="CAMXCT010000319">
    <property type="protein sequence ID" value="CAI3977079.1"/>
    <property type="molecule type" value="Genomic_DNA"/>
</dbReference>
<dbReference type="Proteomes" id="UP001152797">
    <property type="component" value="Unassembled WGS sequence"/>
</dbReference>
<keyword evidence="2" id="KW-0732">Signal</keyword>
<dbReference type="InterPro" id="IPR010610">
    <property type="entry name" value="EryCIII-like_C"/>
</dbReference>
<dbReference type="InterPro" id="IPR002213">
    <property type="entry name" value="UDP_glucos_trans"/>
</dbReference>
<protein>
    <submittedName>
        <fullName evidence="6">Beta-lactamase domain-containing protein 2</fullName>
    </submittedName>
</protein>
<dbReference type="PANTHER" id="PTHR48050:SF13">
    <property type="entry name" value="STEROL 3-BETA-GLUCOSYLTRANSFERASE UGT80A2"/>
    <property type="match status" value="1"/>
</dbReference>
<keyword evidence="1" id="KW-0808">Transferase</keyword>
<dbReference type="EMBL" id="CAMXCT020000319">
    <property type="protein sequence ID" value="CAL1130454.1"/>
    <property type="molecule type" value="Genomic_DNA"/>
</dbReference>
<keyword evidence="7" id="KW-1185">Reference proteome</keyword>
<dbReference type="GO" id="GO:0016758">
    <property type="term" value="F:hexosyltransferase activity"/>
    <property type="evidence" value="ECO:0007669"/>
    <property type="project" value="UniProtKB-ARBA"/>
</dbReference>
<evidence type="ECO:0000259" key="3">
    <source>
        <dbReference type="Pfam" id="PF06722"/>
    </source>
</evidence>
<evidence type="ECO:0000313" key="4">
    <source>
        <dbReference type="EMBL" id="CAI3977079.1"/>
    </source>
</evidence>
<dbReference type="OrthoDB" id="5835829at2759"/>
<comment type="caution">
    <text evidence="4">The sequence shown here is derived from an EMBL/GenBank/DDBJ whole genome shotgun (WGS) entry which is preliminary data.</text>
</comment>
<dbReference type="Pfam" id="PF06722">
    <property type="entry name" value="EryCIII-like_C"/>
    <property type="match status" value="1"/>
</dbReference>
<feature type="signal peptide" evidence="2">
    <location>
        <begin position="1"/>
        <end position="28"/>
    </location>
</feature>
<dbReference type="CDD" id="cd03784">
    <property type="entry name" value="GT1_Gtf-like"/>
    <property type="match status" value="1"/>
</dbReference>
<gene>
    <name evidence="4" type="ORF">C1SCF055_LOCUS5252</name>
</gene>
<dbReference type="SUPFAM" id="SSF53756">
    <property type="entry name" value="UDP-Glycosyltransferase/glycogen phosphorylase"/>
    <property type="match status" value="1"/>
</dbReference>
<dbReference type="GO" id="GO:0008194">
    <property type="term" value="F:UDP-glycosyltransferase activity"/>
    <property type="evidence" value="ECO:0007669"/>
    <property type="project" value="InterPro"/>
</dbReference>
<feature type="domain" description="Erythromycin biosynthesis protein CIII-like C-terminal" evidence="3">
    <location>
        <begin position="460"/>
        <end position="530"/>
    </location>
</feature>
<proteinExistence type="predicted"/>
<dbReference type="Gene3D" id="3.40.50.2000">
    <property type="entry name" value="Glycogen Phosphorylase B"/>
    <property type="match status" value="2"/>
</dbReference>
<dbReference type="AlphaFoldDB" id="A0A9P1BPG8"/>
<name>A0A9P1BPG8_9DINO</name>
<dbReference type="InterPro" id="IPR050426">
    <property type="entry name" value="Glycosyltransferase_28"/>
</dbReference>